<proteinExistence type="predicted"/>
<dbReference type="Proteomes" id="UP001238540">
    <property type="component" value="Unassembled WGS sequence"/>
</dbReference>
<evidence type="ECO:0000313" key="1">
    <source>
        <dbReference type="EMBL" id="MDN3609539.1"/>
    </source>
</evidence>
<name>A0ABT8BT38_9VIBR</name>
<sequence>MLEDVLFLSHRLCGCHTDELPFKNNNKVNALKRHLARKTPLVVTSRLLSNKLAFS</sequence>
<evidence type="ECO:0000313" key="2">
    <source>
        <dbReference type="Proteomes" id="UP001238540"/>
    </source>
</evidence>
<protein>
    <submittedName>
        <fullName evidence="1">Uncharacterized protein</fullName>
    </submittedName>
</protein>
<dbReference type="RefSeq" id="WP_290311323.1">
    <property type="nucleotide sequence ID" value="NZ_JAUFQC010000001.1"/>
</dbReference>
<accession>A0ABT8BT38</accession>
<organism evidence="1 2">
    <name type="scientific">Vibrio ostreicida</name>
    <dbReference type="NCBI Taxonomy" id="526588"/>
    <lineage>
        <taxon>Bacteria</taxon>
        <taxon>Pseudomonadati</taxon>
        <taxon>Pseudomonadota</taxon>
        <taxon>Gammaproteobacteria</taxon>
        <taxon>Vibrionales</taxon>
        <taxon>Vibrionaceae</taxon>
        <taxon>Vibrio</taxon>
    </lineage>
</organism>
<dbReference type="EMBL" id="JAUFQC010000001">
    <property type="protein sequence ID" value="MDN3609539.1"/>
    <property type="molecule type" value="Genomic_DNA"/>
</dbReference>
<reference evidence="2" key="1">
    <citation type="journal article" date="2019" name="Int. J. Syst. Evol. Microbiol.">
        <title>The Global Catalogue of Microorganisms (GCM) 10K type strain sequencing project: providing services to taxonomists for standard genome sequencing and annotation.</title>
        <authorList>
            <consortium name="The Broad Institute Genomics Platform"/>
            <consortium name="The Broad Institute Genome Sequencing Center for Infectious Disease"/>
            <person name="Wu L."/>
            <person name="Ma J."/>
        </authorList>
    </citation>
    <scope>NUCLEOTIDE SEQUENCE [LARGE SCALE GENOMIC DNA]</scope>
    <source>
        <strain evidence="2">CECT 7398</strain>
    </source>
</reference>
<comment type="caution">
    <text evidence="1">The sequence shown here is derived from an EMBL/GenBank/DDBJ whole genome shotgun (WGS) entry which is preliminary data.</text>
</comment>
<gene>
    <name evidence="1" type="ORF">QWZ16_07465</name>
</gene>
<keyword evidence="2" id="KW-1185">Reference proteome</keyword>